<dbReference type="EMBL" id="MU251243">
    <property type="protein sequence ID" value="KAG9258648.1"/>
    <property type="molecule type" value="Genomic_DNA"/>
</dbReference>
<dbReference type="AlphaFoldDB" id="A0A9P7ZVY8"/>
<dbReference type="RefSeq" id="XP_046122572.1">
    <property type="nucleotide sequence ID" value="XM_046261882.1"/>
</dbReference>
<name>A0A9P7ZVY8_9HYPO</name>
<keyword evidence="2" id="KW-1185">Reference proteome</keyword>
<comment type="caution">
    <text evidence="1">The sequence shown here is derived from an EMBL/GenBank/DDBJ whole genome shotgun (WGS) entry which is preliminary data.</text>
</comment>
<dbReference type="Proteomes" id="UP000887229">
    <property type="component" value="Unassembled WGS sequence"/>
</dbReference>
<organism evidence="1 2">
    <name type="scientific">Emericellopsis atlantica</name>
    <dbReference type="NCBI Taxonomy" id="2614577"/>
    <lineage>
        <taxon>Eukaryota</taxon>
        <taxon>Fungi</taxon>
        <taxon>Dikarya</taxon>
        <taxon>Ascomycota</taxon>
        <taxon>Pezizomycotina</taxon>
        <taxon>Sordariomycetes</taxon>
        <taxon>Hypocreomycetidae</taxon>
        <taxon>Hypocreales</taxon>
        <taxon>Bionectriaceae</taxon>
        <taxon>Emericellopsis</taxon>
    </lineage>
</organism>
<dbReference type="OrthoDB" id="3868759at2759"/>
<evidence type="ECO:0000313" key="2">
    <source>
        <dbReference type="Proteomes" id="UP000887229"/>
    </source>
</evidence>
<sequence length="317" mass="34937">MSEAYNKLHVSADRDRAPVQANSLGTTCVSPKYYTHRPRPLASSLGQACHSERSVEVYHRWLVIIKLEVACAGPYHYPEGHDNLSDWLAYYRDMFNGVVDGHLGYGSKAWAPGSRGEAAKGVPPKSLIPKKIKREEETALEYGRRGEQPTSLGTSGLNCINGNRILLSVDSEIMMTCRSFFPRRDLMTELKHGGSQREAKHPMQLRPGSITCMHARDAATRPLDGVATLILSSDMFSTTILPDDWVRLSDSRTDNAQADGMEGPSSSWVWDPWAPASASDAMTMNPRSAVCAPAEEALVPIDIIQDEEAPRDRQPTG</sequence>
<reference evidence="1" key="1">
    <citation type="journal article" date="2021" name="IMA Fungus">
        <title>Genomic characterization of three marine fungi, including Emericellopsis atlantica sp. nov. with signatures of a generalist lifestyle and marine biomass degradation.</title>
        <authorList>
            <person name="Hagestad O.C."/>
            <person name="Hou L."/>
            <person name="Andersen J.H."/>
            <person name="Hansen E.H."/>
            <person name="Altermark B."/>
            <person name="Li C."/>
            <person name="Kuhnert E."/>
            <person name="Cox R.J."/>
            <person name="Crous P.W."/>
            <person name="Spatafora J.W."/>
            <person name="Lail K."/>
            <person name="Amirebrahimi M."/>
            <person name="Lipzen A."/>
            <person name="Pangilinan J."/>
            <person name="Andreopoulos W."/>
            <person name="Hayes R.D."/>
            <person name="Ng V."/>
            <person name="Grigoriev I.V."/>
            <person name="Jackson S.A."/>
            <person name="Sutton T.D.S."/>
            <person name="Dobson A.D.W."/>
            <person name="Rama T."/>
        </authorList>
    </citation>
    <scope>NUCLEOTIDE SEQUENCE</scope>
    <source>
        <strain evidence="1">TS7</strain>
    </source>
</reference>
<protein>
    <submittedName>
        <fullName evidence="1">Uncharacterized protein</fullName>
    </submittedName>
</protein>
<gene>
    <name evidence="1" type="ORF">F5Z01DRAFT_632723</name>
</gene>
<accession>A0A9P7ZVY8</accession>
<evidence type="ECO:0000313" key="1">
    <source>
        <dbReference type="EMBL" id="KAG9258648.1"/>
    </source>
</evidence>
<dbReference type="GeneID" id="70292785"/>
<proteinExistence type="predicted"/>